<protein>
    <submittedName>
        <fullName evidence="2">Uncharacterized protein</fullName>
    </submittedName>
</protein>
<name>A0A0K0FK09_STRVS</name>
<dbReference type="Proteomes" id="UP000035680">
    <property type="component" value="Unassembled WGS sequence"/>
</dbReference>
<organism evidence="1 2">
    <name type="scientific">Strongyloides venezuelensis</name>
    <name type="common">Threadworm</name>
    <dbReference type="NCBI Taxonomy" id="75913"/>
    <lineage>
        <taxon>Eukaryota</taxon>
        <taxon>Metazoa</taxon>
        <taxon>Ecdysozoa</taxon>
        <taxon>Nematoda</taxon>
        <taxon>Chromadorea</taxon>
        <taxon>Rhabditida</taxon>
        <taxon>Tylenchina</taxon>
        <taxon>Panagrolaimomorpha</taxon>
        <taxon>Strongyloidoidea</taxon>
        <taxon>Strongyloididae</taxon>
        <taxon>Strongyloides</taxon>
    </lineage>
</organism>
<reference evidence="2" key="2">
    <citation type="submission" date="2015-08" db="UniProtKB">
        <authorList>
            <consortium name="WormBaseParasite"/>
        </authorList>
    </citation>
    <scope>IDENTIFICATION</scope>
</reference>
<proteinExistence type="predicted"/>
<sequence length="109" mass="12702">MRNFFEFNDNVESVLPNDVVVKIDEIKSNSSLSTQKKNEEVNKIMTLLPPEIVNKIPTTNELNSFSKDVKEELQRIMDNKHLSITERRMEIAEIVEKNLNIVRNKKTSK</sequence>
<keyword evidence="1" id="KW-1185">Reference proteome</keyword>
<dbReference type="WBParaSite" id="SVE_0937200.1">
    <property type="protein sequence ID" value="SVE_0937200.1"/>
    <property type="gene ID" value="SVE_0937200"/>
</dbReference>
<reference evidence="1" key="1">
    <citation type="submission" date="2014-07" db="EMBL/GenBank/DDBJ databases">
        <authorList>
            <person name="Martin A.A"/>
            <person name="De Silva N."/>
        </authorList>
    </citation>
    <scope>NUCLEOTIDE SEQUENCE</scope>
</reference>
<accession>A0A0K0FK09</accession>
<evidence type="ECO:0000313" key="1">
    <source>
        <dbReference type="Proteomes" id="UP000035680"/>
    </source>
</evidence>
<dbReference type="AlphaFoldDB" id="A0A0K0FK09"/>
<evidence type="ECO:0000313" key="2">
    <source>
        <dbReference type="WBParaSite" id="SVE_0937200.1"/>
    </source>
</evidence>